<organism evidence="2 4">
    <name type="scientific">Mya arenaria</name>
    <name type="common">Soft-shell clam</name>
    <dbReference type="NCBI Taxonomy" id="6604"/>
    <lineage>
        <taxon>Eukaryota</taxon>
        <taxon>Metazoa</taxon>
        <taxon>Spiralia</taxon>
        <taxon>Lophotrochozoa</taxon>
        <taxon>Mollusca</taxon>
        <taxon>Bivalvia</taxon>
        <taxon>Autobranchia</taxon>
        <taxon>Heteroconchia</taxon>
        <taxon>Euheterodonta</taxon>
        <taxon>Imparidentia</taxon>
        <taxon>Neoheterodontei</taxon>
        <taxon>Myida</taxon>
        <taxon>Myoidea</taxon>
        <taxon>Myidae</taxon>
        <taxon>Mya</taxon>
    </lineage>
</organism>
<gene>
    <name evidence="2" type="ORF">MAR_032449</name>
    <name evidence="3" type="ORF">MAR_032452</name>
</gene>
<feature type="non-terminal residue" evidence="2">
    <location>
        <position position="126"/>
    </location>
</feature>
<evidence type="ECO:0000256" key="1">
    <source>
        <dbReference type="SAM" id="MobiDB-lite"/>
    </source>
</evidence>
<evidence type="ECO:0000313" key="3">
    <source>
        <dbReference type="EMBL" id="WAR17858.1"/>
    </source>
</evidence>
<protein>
    <submittedName>
        <fullName evidence="2">Uncharacterized protein</fullName>
    </submittedName>
</protein>
<sequence length="126" mass="14443">MSDDIPAKRRKIGTEEDPCSSKGRYYDEFEGLKNTIVRHYLSENTKLTLGPFFQKENPDLDDFYVPPTLSKVLPVRLATGYTSYKKEPITSLEQLLNPLDRRKRFTCITSNAGLGKTSFCKFLARL</sequence>
<proteinExistence type="predicted"/>
<reference evidence="2" key="1">
    <citation type="submission" date="2022-11" db="EMBL/GenBank/DDBJ databases">
        <title>Centuries of genome instability and evolution in soft-shell clam transmissible cancer (bioRxiv).</title>
        <authorList>
            <person name="Hart S.F.M."/>
            <person name="Yonemitsu M.A."/>
            <person name="Giersch R.M."/>
            <person name="Beal B.F."/>
            <person name="Arriagada G."/>
            <person name="Davis B.W."/>
            <person name="Ostrander E.A."/>
            <person name="Goff S.P."/>
            <person name="Metzger M.J."/>
        </authorList>
    </citation>
    <scope>NUCLEOTIDE SEQUENCE</scope>
    <source>
        <strain evidence="2">MELC-2E11</strain>
        <tissue evidence="2">Siphon/mantle</tissue>
    </source>
</reference>
<dbReference type="EMBL" id="CP111021">
    <property type="protein sequence ID" value="WAR17855.1"/>
    <property type="molecule type" value="Genomic_DNA"/>
</dbReference>
<evidence type="ECO:0000313" key="2">
    <source>
        <dbReference type="EMBL" id="WAR17855.1"/>
    </source>
</evidence>
<accession>A0ABY7F6N6</accession>
<dbReference type="EMBL" id="CP111021">
    <property type="protein sequence ID" value="WAR17858.1"/>
    <property type="molecule type" value="Genomic_DNA"/>
</dbReference>
<keyword evidence="4" id="KW-1185">Reference proteome</keyword>
<name>A0ABY7F6N6_MYAAR</name>
<dbReference type="Proteomes" id="UP001164746">
    <property type="component" value="Chromosome 10"/>
</dbReference>
<feature type="region of interest" description="Disordered" evidence="1">
    <location>
        <begin position="1"/>
        <end position="20"/>
    </location>
</feature>
<evidence type="ECO:0000313" key="4">
    <source>
        <dbReference type="Proteomes" id="UP001164746"/>
    </source>
</evidence>